<evidence type="ECO:0000256" key="1">
    <source>
        <dbReference type="SAM" id="MobiDB-lite"/>
    </source>
</evidence>
<dbReference type="EnsemblProtists" id="EKX41104">
    <property type="protein sequence ID" value="EKX41104"/>
    <property type="gene ID" value="GUITHDRAFT_142261"/>
</dbReference>
<dbReference type="Proteomes" id="UP000011087">
    <property type="component" value="Unassembled WGS sequence"/>
</dbReference>
<keyword evidence="4" id="KW-1185">Reference proteome</keyword>
<evidence type="ECO:0000313" key="4">
    <source>
        <dbReference type="Proteomes" id="UP000011087"/>
    </source>
</evidence>
<gene>
    <name evidence="2" type="ORF">GUITHDRAFT_142261</name>
</gene>
<evidence type="ECO:0000313" key="2">
    <source>
        <dbReference type="EMBL" id="EKX41104.1"/>
    </source>
</evidence>
<dbReference type="EMBL" id="JH993026">
    <property type="protein sequence ID" value="EKX41104.1"/>
    <property type="molecule type" value="Genomic_DNA"/>
</dbReference>
<sequence length="525" mass="58711">MAWGGSVKLVTTVAVVCCMGGERRRMGSSAGKEQAGHAGSSGGYYSRSDALGSMPCSSMRRLRGGGQPGPQVGPSANLSPEPSDINVFKVDDKRAAFPDFVCIKSALRRKNSNIWNGRRIFIRCGKKEQEFLAHRSHFMTALPPFILTCVPGIDVHDQMTASTCSILSLSKVQLWGKWEFQGESIGIFQGLFLMHTVYGPYNPLMLIENKADILFEQCEIRNLGGKCIVMRQFAEVTMDRCTVGGTCGCRPLPNHFSANVSHEDLVPRIITSSCSASKEKRKKMSTRIDPEKHWAPGGWRFASDGISVESGSWLIAKKVLFEDTGRADHANMIVLLSSSSLHISLIISGGVALRLVGHARANLFECRFQRNRVHLAADATVVMDLEKCDTFEFDEKRKDDPRYHGDVTNFYAHRAIRLPGNGTAILEAQDPDPLSGRKWREVNTLNRYWTPGAAVRGVDPYKKIKRDKERKERKELKAKLRLKYEAMGYPGIPKDVVTRLQVIAVKRRDFTAFTRPKSRRKKVYL</sequence>
<dbReference type="KEGG" id="gtt:GUITHDRAFT_142261"/>
<dbReference type="GeneID" id="17297725"/>
<dbReference type="HOGENOM" id="CLU_519239_0_0_1"/>
<reference evidence="4" key="2">
    <citation type="submission" date="2012-11" db="EMBL/GenBank/DDBJ databases">
        <authorList>
            <person name="Kuo A."/>
            <person name="Curtis B.A."/>
            <person name="Tanifuji G."/>
            <person name="Burki F."/>
            <person name="Gruber A."/>
            <person name="Irimia M."/>
            <person name="Maruyama S."/>
            <person name="Arias M.C."/>
            <person name="Ball S.G."/>
            <person name="Gile G.H."/>
            <person name="Hirakawa Y."/>
            <person name="Hopkins J.F."/>
            <person name="Rensing S.A."/>
            <person name="Schmutz J."/>
            <person name="Symeonidi A."/>
            <person name="Elias M."/>
            <person name="Eveleigh R.J."/>
            <person name="Herman E.K."/>
            <person name="Klute M.J."/>
            <person name="Nakayama T."/>
            <person name="Obornik M."/>
            <person name="Reyes-Prieto A."/>
            <person name="Armbrust E.V."/>
            <person name="Aves S.J."/>
            <person name="Beiko R.G."/>
            <person name="Coutinho P."/>
            <person name="Dacks J.B."/>
            <person name="Durnford D.G."/>
            <person name="Fast N.M."/>
            <person name="Green B.R."/>
            <person name="Grisdale C."/>
            <person name="Hempe F."/>
            <person name="Henrissat B."/>
            <person name="Hoppner M.P."/>
            <person name="Ishida K.-I."/>
            <person name="Kim E."/>
            <person name="Koreny L."/>
            <person name="Kroth P.G."/>
            <person name="Liu Y."/>
            <person name="Malik S.-B."/>
            <person name="Maier U.G."/>
            <person name="McRose D."/>
            <person name="Mock T."/>
            <person name="Neilson J.A."/>
            <person name="Onodera N.T."/>
            <person name="Poole A.M."/>
            <person name="Pritham E.J."/>
            <person name="Richards T.A."/>
            <person name="Rocap G."/>
            <person name="Roy S.W."/>
            <person name="Sarai C."/>
            <person name="Schaack S."/>
            <person name="Shirato S."/>
            <person name="Slamovits C.H."/>
            <person name="Spencer D.F."/>
            <person name="Suzuki S."/>
            <person name="Worden A.Z."/>
            <person name="Zauner S."/>
            <person name="Barry K."/>
            <person name="Bell C."/>
            <person name="Bharti A.K."/>
            <person name="Crow J.A."/>
            <person name="Grimwood J."/>
            <person name="Kramer R."/>
            <person name="Lindquist E."/>
            <person name="Lucas S."/>
            <person name="Salamov A."/>
            <person name="McFadden G.I."/>
            <person name="Lane C.E."/>
            <person name="Keeling P.J."/>
            <person name="Gray M.W."/>
            <person name="Grigoriev I.V."/>
            <person name="Archibald J.M."/>
        </authorList>
    </citation>
    <scope>NUCLEOTIDE SEQUENCE</scope>
    <source>
        <strain evidence="4">CCMP2712</strain>
    </source>
</reference>
<proteinExistence type="predicted"/>
<reference evidence="2 4" key="1">
    <citation type="journal article" date="2012" name="Nature">
        <title>Algal genomes reveal evolutionary mosaicism and the fate of nucleomorphs.</title>
        <authorList>
            <consortium name="DOE Joint Genome Institute"/>
            <person name="Curtis B.A."/>
            <person name="Tanifuji G."/>
            <person name="Burki F."/>
            <person name="Gruber A."/>
            <person name="Irimia M."/>
            <person name="Maruyama S."/>
            <person name="Arias M.C."/>
            <person name="Ball S.G."/>
            <person name="Gile G.H."/>
            <person name="Hirakawa Y."/>
            <person name="Hopkins J.F."/>
            <person name="Kuo A."/>
            <person name="Rensing S.A."/>
            <person name="Schmutz J."/>
            <person name="Symeonidi A."/>
            <person name="Elias M."/>
            <person name="Eveleigh R.J."/>
            <person name="Herman E.K."/>
            <person name="Klute M.J."/>
            <person name="Nakayama T."/>
            <person name="Obornik M."/>
            <person name="Reyes-Prieto A."/>
            <person name="Armbrust E.V."/>
            <person name="Aves S.J."/>
            <person name="Beiko R.G."/>
            <person name="Coutinho P."/>
            <person name="Dacks J.B."/>
            <person name="Durnford D.G."/>
            <person name="Fast N.M."/>
            <person name="Green B.R."/>
            <person name="Grisdale C.J."/>
            <person name="Hempel F."/>
            <person name="Henrissat B."/>
            <person name="Hoppner M.P."/>
            <person name="Ishida K."/>
            <person name="Kim E."/>
            <person name="Koreny L."/>
            <person name="Kroth P.G."/>
            <person name="Liu Y."/>
            <person name="Malik S.B."/>
            <person name="Maier U.G."/>
            <person name="McRose D."/>
            <person name="Mock T."/>
            <person name="Neilson J.A."/>
            <person name="Onodera N.T."/>
            <person name="Poole A.M."/>
            <person name="Pritham E.J."/>
            <person name="Richards T.A."/>
            <person name="Rocap G."/>
            <person name="Roy S.W."/>
            <person name="Sarai C."/>
            <person name="Schaack S."/>
            <person name="Shirato S."/>
            <person name="Slamovits C.H."/>
            <person name="Spencer D.F."/>
            <person name="Suzuki S."/>
            <person name="Worden A.Z."/>
            <person name="Zauner S."/>
            <person name="Barry K."/>
            <person name="Bell C."/>
            <person name="Bharti A.K."/>
            <person name="Crow J.A."/>
            <person name="Grimwood J."/>
            <person name="Kramer R."/>
            <person name="Lindquist E."/>
            <person name="Lucas S."/>
            <person name="Salamov A."/>
            <person name="McFadden G.I."/>
            <person name="Lane C.E."/>
            <person name="Keeling P.J."/>
            <person name="Gray M.W."/>
            <person name="Grigoriev I.V."/>
            <person name="Archibald J.M."/>
        </authorList>
    </citation>
    <scope>NUCLEOTIDE SEQUENCE</scope>
    <source>
        <strain evidence="2 4">CCMP2712</strain>
    </source>
</reference>
<dbReference type="RefSeq" id="XP_005828084.1">
    <property type="nucleotide sequence ID" value="XM_005828027.1"/>
</dbReference>
<evidence type="ECO:0000313" key="3">
    <source>
        <dbReference type="EnsemblProtists" id="EKX41104"/>
    </source>
</evidence>
<name>L1IYX2_GUITC</name>
<feature type="region of interest" description="Disordered" evidence="1">
    <location>
        <begin position="56"/>
        <end position="80"/>
    </location>
</feature>
<dbReference type="OrthoDB" id="10599726at2759"/>
<dbReference type="PaxDb" id="55529-EKX41104"/>
<dbReference type="AlphaFoldDB" id="L1IYX2"/>
<accession>L1IYX2</accession>
<organism evidence="2">
    <name type="scientific">Guillardia theta (strain CCMP2712)</name>
    <name type="common">Cryptophyte</name>
    <dbReference type="NCBI Taxonomy" id="905079"/>
    <lineage>
        <taxon>Eukaryota</taxon>
        <taxon>Cryptophyceae</taxon>
        <taxon>Pyrenomonadales</taxon>
        <taxon>Geminigeraceae</taxon>
        <taxon>Guillardia</taxon>
    </lineage>
</organism>
<protein>
    <submittedName>
        <fullName evidence="2 3">Uncharacterized protein</fullName>
    </submittedName>
</protein>
<reference evidence="3" key="3">
    <citation type="submission" date="2016-03" db="UniProtKB">
        <authorList>
            <consortium name="EnsemblProtists"/>
        </authorList>
    </citation>
    <scope>IDENTIFICATION</scope>
</reference>